<gene>
    <name evidence="1" type="ORF">AWB68_08465</name>
</gene>
<protein>
    <submittedName>
        <fullName evidence="1">Uncharacterized protein</fullName>
    </submittedName>
</protein>
<keyword evidence="2" id="KW-1185">Reference proteome</keyword>
<reference evidence="1" key="1">
    <citation type="submission" date="2016-01" db="EMBL/GenBank/DDBJ databases">
        <authorList>
            <person name="Peeters C."/>
        </authorList>
    </citation>
    <scope>NUCLEOTIDE SEQUENCE [LARGE SCALE GENOMIC DNA]</scope>
    <source>
        <strain evidence="1">LMG 22940</strain>
    </source>
</reference>
<name>A0A158L2H9_9BURK</name>
<organism evidence="1 2">
    <name type="scientific">Caballeronia choica</name>
    <dbReference type="NCBI Taxonomy" id="326476"/>
    <lineage>
        <taxon>Bacteria</taxon>
        <taxon>Pseudomonadati</taxon>
        <taxon>Pseudomonadota</taxon>
        <taxon>Betaproteobacteria</taxon>
        <taxon>Burkholderiales</taxon>
        <taxon>Burkholderiaceae</taxon>
        <taxon>Caballeronia</taxon>
    </lineage>
</organism>
<accession>A0A158L2H9</accession>
<comment type="caution">
    <text evidence="1">The sequence shown here is derived from an EMBL/GenBank/DDBJ whole genome shotgun (WGS) entry which is preliminary data.</text>
</comment>
<evidence type="ECO:0000313" key="2">
    <source>
        <dbReference type="Proteomes" id="UP000054770"/>
    </source>
</evidence>
<proteinExistence type="predicted"/>
<dbReference type="AlphaFoldDB" id="A0A158L2H9"/>
<dbReference type="RefSeq" id="WP_160110181.1">
    <property type="nucleotide sequence ID" value="NZ_FCON02000305.1"/>
</dbReference>
<dbReference type="EMBL" id="FCON02000305">
    <property type="protein sequence ID" value="SAL87597.1"/>
    <property type="molecule type" value="Genomic_DNA"/>
</dbReference>
<dbReference type="Proteomes" id="UP000054770">
    <property type="component" value="Unassembled WGS sequence"/>
</dbReference>
<evidence type="ECO:0000313" key="1">
    <source>
        <dbReference type="EMBL" id="SAL87597.1"/>
    </source>
</evidence>
<sequence length="46" mass="5250">MKNLLQMLVNPFARQRTPSIEEQCLAQAVDAQDSQVRLLALERARP</sequence>